<dbReference type="EMBL" id="MT142227">
    <property type="protein sequence ID" value="QJA76478.1"/>
    <property type="molecule type" value="Genomic_DNA"/>
</dbReference>
<proteinExistence type="predicted"/>
<evidence type="ECO:0000313" key="1">
    <source>
        <dbReference type="EMBL" id="QJA61713.1"/>
    </source>
</evidence>
<keyword evidence="2" id="KW-0575">Peroxidase</keyword>
<dbReference type="EMBL" id="MT141450">
    <property type="protein sequence ID" value="QJA61713.1"/>
    <property type="molecule type" value="Genomic_DNA"/>
</dbReference>
<dbReference type="GO" id="GO:0004601">
    <property type="term" value="F:peroxidase activity"/>
    <property type="evidence" value="ECO:0007669"/>
    <property type="project" value="UniProtKB-KW"/>
</dbReference>
<dbReference type="InterPro" id="IPR046227">
    <property type="entry name" value="DUF6260"/>
</dbReference>
<keyword evidence="2" id="KW-0560">Oxidoreductase</keyword>
<dbReference type="Pfam" id="PF19774">
    <property type="entry name" value="DUF6260"/>
    <property type="match status" value="1"/>
</dbReference>
<protein>
    <submittedName>
        <fullName evidence="2">Putative encapsulating protein for peroxidase</fullName>
    </submittedName>
</protein>
<evidence type="ECO:0000313" key="2">
    <source>
        <dbReference type="EMBL" id="QJA76478.1"/>
    </source>
</evidence>
<accession>A0A6M3K443</accession>
<dbReference type="Gene3D" id="3.30.2400.30">
    <property type="match status" value="1"/>
</dbReference>
<sequence length="352" mass="38757">MDYVLNGAASGDVAQRLLSCGWDPRVMRPFIGRDGKSYITQNKGTEQVSVPLVGNSTTTLRKDEWIHLDDAVVKAARTRLHLVADLRAAGLTYTIPNGMGKTVLQTETQSDITDASISMDGLTKSQNDRPLYELTNLPLPILHKDFQIPLRQLQESRNGGSPLDTSMAELAGRKVAEAAEKLAVGVSDTYAFGGGTIYGLANYTNALTKTITAPTASGWTGATLVQELLAMRYQSQAAYHYGPWMIYTSPSWDAYLDDDYSTAKGDNTLRERIKKIGDFQDVRTLDYLTDYDIVMVQMTSDVVREVIGMDITTVQWDTEGGFLKNFKVMCIMVPQVRMDQNSRTGIVIGAVA</sequence>
<name>A0A6M3K443_9ZZZZ</name>
<dbReference type="AlphaFoldDB" id="A0A6M3K443"/>
<organism evidence="2">
    <name type="scientific">viral metagenome</name>
    <dbReference type="NCBI Taxonomy" id="1070528"/>
    <lineage>
        <taxon>unclassified sequences</taxon>
        <taxon>metagenomes</taxon>
        <taxon>organismal metagenomes</taxon>
    </lineage>
</organism>
<reference evidence="2" key="1">
    <citation type="submission" date="2020-03" db="EMBL/GenBank/DDBJ databases">
        <title>The deep terrestrial virosphere.</title>
        <authorList>
            <person name="Holmfeldt K."/>
            <person name="Nilsson E."/>
            <person name="Simone D."/>
            <person name="Lopez-Fernandez M."/>
            <person name="Wu X."/>
            <person name="de Brujin I."/>
            <person name="Lundin D."/>
            <person name="Andersson A."/>
            <person name="Bertilsson S."/>
            <person name="Dopson M."/>
        </authorList>
    </citation>
    <scope>NUCLEOTIDE SEQUENCE</scope>
    <source>
        <strain evidence="2">MM415A01504</strain>
        <strain evidence="1">MM415B00897</strain>
    </source>
</reference>
<gene>
    <name evidence="2" type="ORF">MM415A01504_0017</name>
    <name evidence="1" type="ORF">MM415B00897_0024</name>
</gene>